<reference evidence="2 3" key="1">
    <citation type="journal article" date="2019" name="Sci. Rep.">
        <title>Orb-weaving spider Araneus ventricosus genome elucidates the spidroin gene catalogue.</title>
        <authorList>
            <person name="Kono N."/>
            <person name="Nakamura H."/>
            <person name="Ohtoshi R."/>
            <person name="Moran D.A.P."/>
            <person name="Shinohara A."/>
            <person name="Yoshida Y."/>
            <person name="Fujiwara M."/>
            <person name="Mori M."/>
            <person name="Tomita M."/>
            <person name="Arakawa K."/>
        </authorList>
    </citation>
    <scope>NUCLEOTIDE SEQUENCE [LARGE SCALE GENOMIC DNA]</scope>
</reference>
<organism evidence="2 3">
    <name type="scientific">Araneus ventricosus</name>
    <name type="common">Orbweaver spider</name>
    <name type="synonym">Epeira ventricosa</name>
    <dbReference type="NCBI Taxonomy" id="182803"/>
    <lineage>
        <taxon>Eukaryota</taxon>
        <taxon>Metazoa</taxon>
        <taxon>Ecdysozoa</taxon>
        <taxon>Arthropoda</taxon>
        <taxon>Chelicerata</taxon>
        <taxon>Arachnida</taxon>
        <taxon>Araneae</taxon>
        <taxon>Araneomorphae</taxon>
        <taxon>Entelegynae</taxon>
        <taxon>Araneoidea</taxon>
        <taxon>Araneidae</taxon>
        <taxon>Araneus</taxon>
    </lineage>
</organism>
<dbReference type="Proteomes" id="UP000499080">
    <property type="component" value="Unassembled WGS sequence"/>
</dbReference>
<keyword evidence="3" id="KW-1185">Reference proteome</keyword>
<evidence type="ECO:0000313" key="1">
    <source>
        <dbReference type="EMBL" id="GBO11002.1"/>
    </source>
</evidence>
<evidence type="ECO:0000313" key="3">
    <source>
        <dbReference type="Proteomes" id="UP000499080"/>
    </source>
</evidence>
<protein>
    <submittedName>
        <fullName evidence="2">Uncharacterized protein</fullName>
    </submittedName>
</protein>
<comment type="caution">
    <text evidence="2">The sequence shown here is derived from an EMBL/GenBank/DDBJ whole genome shotgun (WGS) entry which is preliminary data.</text>
</comment>
<name>A0A4Y2UD86_ARAVE</name>
<dbReference type="EMBL" id="BGPR01035955">
    <property type="protein sequence ID" value="GBO11002.1"/>
    <property type="molecule type" value="Genomic_DNA"/>
</dbReference>
<proteinExistence type="predicted"/>
<accession>A0A4Y2UD86</accession>
<dbReference type="AlphaFoldDB" id="A0A4Y2UD86"/>
<gene>
    <name evidence="2" type="ORF">AVEN_192409_1</name>
    <name evidence="1" type="ORF">AVEN_97343_1</name>
</gene>
<evidence type="ECO:0000313" key="2">
    <source>
        <dbReference type="EMBL" id="GBO11005.1"/>
    </source>
</evidence>
<sequence length="244" mass="28332">MFLQRQREPGRYDHLGGVDKKLTDKEERVRLRVVKEENRRIKYVSVSTSSASYESLQEDSSSNSSENIDSEDLPTLIETQDLGQLKLNTKDKEALLDVCLFIVTIYVKPWLQCILAVKAPYKDLCFLKSLKAYENVNESILKAALREFCQHLWYFTDEIAVLALFDDDVDEETKLKVVANLHRENFSTHEERYIPSKEELCGSLYEKSIDDFISVKSQSLFSRLKIDDSFLNESLSSWANTFRF</sequence>
<dbReference type="EMBL" id="BGPR01035956">
    <property type="protein sequence ID" value="GBO11005.1"/>
    <property type="molecule type" value="Genomic_DNA"/>
</dbReference>